<dbReference type="Proteomes" id="UP000024635">
    <property type="component" value="Unassembled WGS sequence"/>
</dbReference>
<sequence length="172" mass="20024">MSAFQYHLDELYLHNTVATRTCARFAPLPMDFIDCTYIPSFSTPTLCREALEPFSGGTREFLASRECSWFRRNGYRASRLRFLFCRIDTTRKLREVLVRRVNFYAPQAQITPTMFYGVFTPWWHAGTPHAVTRGVLFTIDTQLVDFLERRQRTPRVMAGGALARHPGMDILY</sequence>
<dbReference type="EMBL" id="JARK01001444">
    <property type="protein sequence ID" value="EYC01364.1"/>
    <property type="molecule type" value="Genomic_DNA"/>
</dbReference>
<keyword evidence="2" id="KW-1185">Reference proteome</keyword>
<evidence type="ECO:0000313" key="1">
    <source>
        <dbReference type="EMBL" id="EYC01364.1"/>
    </source>
</evidence>
<organism evidence="1 2">
    <name type="scientific">Ancylostoma ceylanicum</name>
    <dbReference type="NCBI Taxonomy" id="53326"/>
    <lineage>
        <taxon>Eukaryota</taxon>
        <taxon>Metazoa</taxon>
        <taxon>Ecdysozoa</taxon>
        <taxon>Nematoda</taxon>
        <taxon>Chromadorea</taxon>
        <taxon>Rhabditida</taxon>
        <taxon>Rhabditina</taxon>
        <taxon>Rhabditomorpha</taxon>
        <taxon>Strongyloidea</taxon>
        <taxon>Ancylostomatidae</taxon>
        <taxon>Ancylostomatinae</taxon>
        <taxon>Ancylostoma</taxon>
    </lineage>
</organism>
<protein>
    <submittedName>
        <fullName evidence="1">Uncharacterized protein</fullName>
    </submittedName>
</protein>
<gene>
    <name evidence="1" type="primary">Acey_s0108.g62</name>
    <name evidence="1" type="ORF">Y032_0108g62</name>
</gene>
<reference evidence="2" key="1">
    <citation type="journal article" date="2015" name="Nat. Genet.">
        <title>The genome and transcriptome of the zoonotic hookworm Ancylostoma ceylanicum identify infection-specific gene families.</title>
        <authorList>
            <person name="Schwarz E.M."/>
            <person name="Hu Y."/>
            <person name="Antoshechkin I."/>
            <person name="Miller M.M."/>
            <person name="Sternberg P.W."/>
            <person name="Aroian R.V."/>
        </authorList>
    </citation>
    <scope>NUCLEOTIDE SEQUENCE</scope>
    <source>
        <strain evidence="2">HY135</strain>
    </source>
</reference>
<comment type="caution">
    <text evidence="1">The sequence shown here is derived from an EMBL/GenBank/DDBJ whole genome shotgun (WGS) entry which is preliminary data.</text>
</comment>
<proteinExistence type="predicted"/>
<dbReference type="AlphaFoldDB" id="A0A016TEF0"/>
<name>A0A016TEF0_9BILA</name>
<evidence type="ECO:0000313" key="2">
    <source>
        <dbReference type="Proteomes" id="UP000024635"/>
    </source>
</evidence>
<accession>A0A016TEF0</accession>